<keyword evidence="3" id="KW-0560">Oxidoreductase</keyword>
<dbReference type="PANTHER" id="PTHR44229:SF4">
    <property type="entry name" value="15-HYDROXYPROSTAGLANDIN DEHYDROGENASE [NAD(+)]"/>
    <property type="match status" value="1"/>
</dbReference>
<evidence type="ECO:0000256" key="2">
    <source>
        <dbReference type="ARBA" id="ARBA00022857"/>
    </source>
</evidence>
<dbReference type="GO" id="GO:0005737">
    <property type="term" value="C:cytoplasm"/>
    <property type="evidence" value="ECO:0007669"/>
    <property type="project" value="TreeGrafter"/>
</dbReference>
<protein>
    <submittedName>
        <fullName evidence="4">Glucose 1-dehydrogenase</fullName>
    </submittedName>
</protein>
<evidence type="ECO:0000256" key="3">
    <source>
        <dbReference type="ARBA" id="ARBA00023002"/>
    </source>
</evidence>
<keyword evidence="2" id="KW-0521">NADP</keyword>
<gene>
    <name evidence="4" type="ORF">K432DRAFT_428753</name>
</gene>
<dbReference type="Pfam" id="PF00106">
    <property type="entry name" value="adh_short"/>
    <property type="match status" value="1"/>
</dbReference>
<keyword evidence="5" id="KW-1185">Reference proteome</keyword>
<evidence type="ECO:0000313" key="4">
    <source>
        <dbReference type="EMBL" id="OCK76391.1"/>
    </source>
</evidence>
<dbReference type="PANTHER" id="PTHR44229">
    <property type="entry name" value="15-HYDROXYPROSTAGLANDIN DEHYDROGENASE [NAD(+)]"/>
    <property type="match status" value="1"/>
</dbReference>
<dbReference type="PRINTS" id="PR00081">
    <property type="entry name" value="GDHRDH"/>
</dbReference>
<dbReference type="InterPro" id="IPR036291">
    <property type="entry name" value="NAD(P)-bd_dom_sf"/>
</dbReference>
<organism evidence="4 5">
    <name type="scientific">Lepidopterella palustris CBS 459.81</name>
    <dbReference type="NCBI Taxonomy" id="1314670"/>
    <lineage>
        <taxon>Eukaryota</taxon>
        <taxon>Fungi</taxon>
        <taxon>Dikarya</taxon>
        <taxon>Ascomycota</taxon>
        <taxon>Pezizomycotina</taxon>
        <taxon>Dothideomycetes</taxon>
        <taxon>Pleosporomycetidae</taxon>
        <taxon>Mytilinidiales</taxon>
        <taxon>Argynnaceae</taxon>
        <taxon>Lepidopterella</taxon>
    </lineage>
</organism>
<evidence type="ECO:0000313" key="5">
    <source>
        <dbReference type="Proteomes" id="UP000250266"/>
    </source>
</evidence>
<dbReference type="InterPro" id="IPR002347">
    <property type="entry name" value="SDR_fam"/>
</dbReference>
<reference evidence="4 5" key="1">
    <citation type="journal article" date="2016" name="Nat. Commun.">
        <title>Ectomycorrhizal ecology is imprinted in the genome of the dominant symbiotic fungus Cenococcum geophilum.</title>
        <authorList>
            <consortium name="DOE Joint Genome Institute"/>
            <person name="Peter M."/>
            <person name="Kohler A."/>
            <person name="Ohm R.A."/>
            <person name="Kuo A."/>
            <person name="Krutzmann J."/>
            <person name="Morin E."/>
            <person name="Arend M."/>
            <person name="Barry K.W."/>
            <person name="Binder M."/>
            <person name="Choi C."/>
            <person name="Clum A."/>
            <person name="Copeland A."/>
            <person name="Grisel N."/>
            <person name="Haridas S."/>
            <person name="Kipfer T."/>
            <person name="LaButti K."/>
            <person name="Lindquist E."/>
            <person name="Lipzen A."/>
            <person name="Maire R."/>
            <person name="Meier B."/>
            <person name="Mihaltcheva S."/>
            <person name="Molinier V."/>
            <person name="Murat C."/>
            <person name="Poggeler S."/>
            <person name="Quandt C.A."/>
            <person name="Sperisen C."/>
            <person name="Tritt A."/>
            <person name="Tisserant E."/>
            <person name="Crous P.W."/>
            <person name="Henrissat B."/>
            <person name="Nehls U."/>
            <person name="Egli S."/>
            <person name="Spatafora J.W."/>
            <person name="Grigoriev I.V."/>
            <person name="Martin F.M."/>
        </authorList>
    </citation>
    <scope>NUCLEOTIDE SEQUENCE [LARGE SCALE GENOMIC DNA]</scope>
    <source>
        <strain evidence="4 5">CBS 459.81</strain>
    </source>
</reference>
<accession>A0A8E2E389</accession>
<comment type="similarity">
    <text evidence="1">Belongs to the short-chain dehydrogenases/reductases (SDR) family.</text>
</comment>
<sequence length="286" mass="31518">MAYAGETAYITGGASGIARSLAERLVSKGMRVFIADRNIEGAEEVAKELNKTSQCAWAVQVDVSDWESQRKGFEAAVKEFGRVDYVFPVAGIPEISWLPNRPDATSFEKPNLTVFDVNGTGVLYTSALAIQHFRRQEPNKFGFRGKIVAVGSGCSFYYISTLPIYTAAKHAVVGFVRAFGRYLPEEKITLNAICPNIVKTNISTGDFYNRAGERGLLISVDSLVEAFETLLGASEISGEALEILPGSQGYKIKEIPPYTNEQVKESVEMTLHRSHRSHKFHEPVVE</sequence>
<evidence type="ECO:0000256" key="1">
    <source>
        <dbReference type="ARBA" id="ARBA00006484"/>
    </source>
</evidence>
<dbReference type="EMBL" id="KV745215">
    <property type="protein sequence ID" value="OCK76391.1"/>
    <property type="molecule type" value="Genomic_DNA"/>
</dbReference>
<dbReference type="Gene3D" id="3.40.50.720">
    <property type="entry name" value="NAD(P)-binding Rossmann-like Domain"/>
    <property type="match status" value="1"/>
</dbReference>
<dbReference type="PROSITE" id="PS00061">
    <property type="entry name" value="ADH_SHORT"/>
    <property type="match status" value="1"/>
</dbReference>
<proteinExistence type="inferred from homology"/>
<dbReference type="InterPro" id="IPR020904">
    <property type="entry name" value="Sc_DH/Rdtase_CS"/>
</dbReference>
<dbReference type="Proteomes" id="UP000250266">
    <property type="component" value="Unassembled WGS sequence"/>
</dbReference>
<dbReference type="SUPFAM" id="SSF51735">
    <property type="entry name" value="NAD(P)-binding Rossmann-fold domains"/>
    <property type="match status" value="1"/>
</dbReference>
<name>A0A8E2E389_9PEZI</name>
<dbReference type="OrthoDB" id="37659at2759"/>
<dbReference type="AlphaFoldDB" id="A0A8E2E389"/>
<dbReference type="GO" id="GO:0016616">
    <property type="term" value="F:oxidoreductase activity, acting on the CH-OH group of donors, NAD or NADP as acceptor"/>
    <property type="evidence" value="ECO:0007669"/>
    <property type="project" value="TreeGrafter"/>
</dbReference>